<accession>A0A0N0P5P6</accession>
<feature type="region of interest" description="Disordered" evidence="5">
    <location>
        <begin position="143"/>
        <end position="186"/>
    </location>
</feature>
<sequence>MRQQVSYIIALMSGASGNPSQRRGSFASRKARGEQGGATARSGKEKAHGFDARYYHQNANRHGIHTLRTFDCPVCDSKSTIRVDLNPRLREGTVRCTYCMSLRPIPEDLPYPYSAPFIPSLENKADVFFKFNEMYTALLQRQTEGDDAAGPSSSSAVEGHGGGGGARKRPRDGDDAGDDVGGVGEAGADGLFSELEFYPADPDAPDNVLHGVSEEAALGEARVDDHSVGEDGEGDMKEAEVAVEESEAHAAHRPPQADVGDDLSGTGVDDVDIADFFADSD</sequence>
<reference evidence="6 7" key="1">
    <citation type="journal article" date="2015" name="PLoS Pathog.">
        <title>Leptomonas seymouri: Adaptations to the Dixenous Life Cycle Analyzed by Genome Sequencing, Transcriptome Profiling and Co-infection with Leishmania donovani.</title>
        <authorList>
            <person name="Kraeva N."/>
            <person name="Butenko A."/>
            <person name="Hlavacova J."/>
            <person name="Kostygov A."/>
            <person name="Myskova J."/>
            <person name="Grybchuk D."/>
            <person name="Lestinova T."/>
            <person name="Votypka J."/>
            <person name="Volf P."/>
            <person name="Opperdoes F."/>
            <person name="Flegontov P."/>
            <person name="Lukes J."/>
            <person name="Yurchenko V."/>
        </authorList>
    </citation>
    <scope>NUCLEOTIDE SEQUENCE [LARGE SCALE GENOMIC DNA]</scope>
    <source>
        <strain evidence="6 7">ATCC 30220</strain>
    </source>
</reference>
<dbReference type="Proteomes" id="UP000038009">
    <property type="component" value="Unassembled WGS sequence"/>
</dbReference>
<gene>
    <name evidence="6" type="ORF">ABL78_4225</name>
</gene>
<dbReference type="Pfam" id="PF05129">
    <property type="entry name" value="Zn_ribbon_Elf1"/>
    <property type="match status" value="1"/>
</dbReference>
<comment type="similarity">
    <text evidence="2">Belongs to the ELOF1 family.</text>
</comment>
<keyword evidence="7" id="KW-1185">Reference proteome</keyword>
<dbReference type="AlphaFoldDB" id="A0A0N0P5P6"/>
<evidence type="ECO:0000313" key="7">
    <source>
        <dbReference type="Proteomes" id="UP000038009"/>
    </source>
</evidence>
<comment type="subcellular location">
    <subcellularLocation>
        <location evidence="1">Nucleus</location>
    </subcellularLocation>
</comment>
<dbReference type="SUPFAM" id="SSF57783">
    <property type="entry name" value="Zinc beta-ribbon"/>
    <property type="match status" value="1"/>
</dbReference>
<organism evidence="6 7">
    <name type="scientific">Leptomonas seymouri</name>
    <dbReference type="NCBI Taxonomy" id="5684"/>
    <lineage>
        <taxon>Eukaryota</taxon>
        <taxon>Discoba</taxon>
        <taxon>Euglenozoa</taxon>
        <taxon>Kinetoplastea</taxon>
        <taxon>Metakinetoplastina</taxon>
        <taxon>Trypanosomatida</taxon>
        <taxon>Trypanosomatidae</taxon>
        <taxon>Leishmaniinae</taxon>
        <taxon>Leptomonas</taxon>
    </lineage>
</organism>
<name>A0A0N0P5P6_LEPSE</name>
<evidence type="ECO:0000256" key="4">
    <source>
        <dbReference type="ARBA" id="ARBA00023242"/>
    </source>
</evidence>
<comment type="caution">
    <text evidence="6">The sequence shown here is derived from an EMBL/GenBank/DDBJ whole genome shotgun (WGS) entry which is preliminary data.</text>
</comment>
<evidence type="ECO:0000313" key="6">
    <source>
        <dbReference type="EMBL" id="KPI86709.1"/>
    </source>
</evidence>
<evidence type="ECO:0000256" key="5">
    <source>
        <dbReference type="SAM" id="MobiDB-lite"/>
    </source>
</evidence>
<dbReference type="OMA" id="HQNANRH"/>
<evidence type="ECO:0008006" key="8">
    <source>
        <dbReference type="Google" id="ProtNLM"/>
    </source>
</evidence>
<evidence type="ECO:0000256" key="2">
    <source>
        <dbReference type="ARBA" id="ARBA00009730"/>
    </source>
</evidence>
<evidence type="ECO:0000256" key="1">
    <source>
        <dbReference type="ARBA" id="ARBA00004123"/>
    </source>
</evidence>
<dbReference type="OrthoDB" id="273278at2759"/>
<feature type="region of interest" description="Disordered" evidence="5">
    <location>
        <begin position="217"/>
        <end position="269"/>
    </location>
</feature>
<feature type="compositionally biased region" description="Basic and acidic residues" evidence="5">
    <location>
        <begin position="221"/>
        <end position="250"/>
    </location>
</feature>
<dbReference type="EMBL" id="LJSK01000119">
    <property type="protein sequence ID" value="KPI86709.1"/>
    <property type="molecule type" value="Genomic_DNA"/>
</dbReference>
<dbReference type="GO" id="GO:0005634">
    <property type="term" value="C:nucleus"/>
    <property type="evidence" value="ECO:0007669"/>
    <property type="project" value="UniProtKB-SubCell"/>
</dbReference>
<dbReference type="InterPro" id="IPR007808">
    <property type="entry name" value="Elf1"/>
</dbReference>
<keyword evidence="3" id="KW-0862">Zinc</keyword>
<dbReference type="InterPro" id="IPR038567">
    <property type="entry name" value="T_Elf1_sf"/>
</dbReference>
<dbReference type="Gene3D" id="2.20.25.190">
    <property type="match status" value="1"/>
</dbReference>
<evidence type="ECO:0000256" key="3">
    <source>
        <dbReference type="ARBA" id="ARBA00022833"/>
    </source>
</evidence>
<keyword evidence="4" id="KW-0539">Nucleus</keyword>
<proteinExistence type="inferred from homology"/>
<feature type="region of interest" description="Disordered" evidence="5">
    <location>
        <begin position="15"/>
        <end position="45"/>
    </location>
</feature>
<protein>
    <recommendedName>
        <fullName evidence="8">Transcription elongation factor 1 homolog</fullName>
    </recommendedName>
</protein>
<dbReference type="VEuPathDB" id="TriTrypDB:Lsey_0119_0110"/>